<dbReference type="CDD" id="cd00092">
    <property type="entry name" value="HTH_CRP"/>
    <property type="match status" value="1"/>
</dbReference>
<gene>
    <name evidence="7" type="primary">crp_2</name>
    <name evidence="7" type="ORF">NEOCIP111885_01509</name>
</gene>
<dbReference type="Gene3D" id="2.60.120.10">
    <property type="entry name" value="Jelly Rolls"/>
    <property type="match status" value="1"/>
</dbReference>
<dbReference type="PROSITE" id="PS50042">
    <property type="entry name" value="CNMP_BINDING_3"/>
    <property type="match status" value="1"/>
</dbReference>
<dbReference type="GO" id="GO:0005829">
    <property type="term" value="C:cytosol"/>
    <property type="evidence" value="ECO:0007669"/>
    <property type="project" value="TreeGrafter"/>
</dbReference>
<dbReference type="Gene3D" id="1.10.10.10">
    <property type="entry name" value="Winged helix-like DNA-binding domain superfamily/Winged helix DNA-binding domain"/>
    <property type="match status" value="1"/>
</dbReference>
<reference evidence="7" key="1">
    <citation type="submission" date="2021-10" db="EMBL/GenBank/DDBJ databases">
        <authorList>
            <person name="Criscuolo A."/>
        </authorList>
    </citation>
    <scope>NUCLEOTIDE SEQUENCE</scope>
    <source>
        <strain evidence="7">CIP111885</strain>
    </source>
</reference>
<keyword evidence="1" id="KW-0805">Transcription regulation</keyword>
<feature type="domain" description="HTH crp-type" evidence="6">
    <location>
        <begin position="148"/>
        <end position="222"/>
    </location>
</feature>
<dbReference type="Proteomes" id="UP000789845">
    <property type="component" value="Unassembled WGS sequence"/>
</dbReference>
<dbReference type="InterPro" id="IPR014710">
    <property type="entry name" value="RmlC-like_jellyroll"/>
</dbReference>
<dbReference type="InterPro" id="IPR000595">
    <property type="entry name" value="cNMP-bd_dom"/>
</dbReference>
<dbReference type="InterPro" id="IPR036390">
    <property type="entry name" value="WH_DNA-bd_sf"/>
</dbReference>
<accession>A0A9C7L9W3</accession>
<dbReference type="SMART" id="SM00100">
    <property type="entry name" value="cNMP"/>
    <property type="match status" value="1"/>
</dbReference>
<proteinExistence type="predicted"/>
<evidence type="ECO:0000259" key="5">
    <source>
        <dbReference type="PROSITE" id="PS50042"/>
    </source>
</evidence>
<dbReference type="Pfam" id="PF13545">
    <property type="entry name" value="HTH_Crp_2"/>
    <property type="match status" value="1"/>
</dbReference>
<comment type="caution">
    <text evidence="7">The sequence shown here is derived from an EMBL/GenBank/DDBJ whole genome shotgun (WGS) entry which is preliminary data.</text>
</comment>
<feature type="domain" description="Cyclic nucleotide-binding" evidence="5">
    <location>
        <begin position="33"/>
        <end position="134"/>
    </location>
</feature>
<dbReference type="GO" id="GO:0003700">
    <property type="term" value="F:DNA-binding transcription factor activity"/>
    <property type="evidence" value="ECO:0007669"/>
    <property type="project" value="TreeGrafter"/>
</dbReference>
<evidence type="ECO:0000259" key="6">
    <source>
        <dbReference type="PROSITE" id="PS51063"/>
    </source>
</evidence>
<dbReference type="PROSITE" id="PS51063">
    <property type="entry name" value="HTH_CRP_2"/>
    <property type="match status" value="1"/>
</dbReference>
<dbReference type="InterPro" id="IPR018490">
    <property type="entry name" value="cNMP-bd_dom_sf"/>
</dbReference>
<dbReference type="Pfam" id="PF00027">
    <property type="entry name" value="cNMP_binding"/>
    <property type="match status" value="1"/>
</dbReference>
<dbReference type="EMBL" id="CAKJTG010000007">
    <property type="protein sequence ID" value="CAG9607817.1"/>
    <property type="molecule type" value="Genomic_DNA"/>
</dbReference>
<dbReference type="InterPro" id="IPR012318">
    <property type="entry name" value="HTH_CRP"/>
</dbReference>
<dbReference type="InterPro" id="IPR036388">
    <property type="entry name" value="WH-like_DNA-bd_sf"/>
</dbReference>
<dbReference type="PANTHER" id="PTHR24567:SF74">
    <property type="entry name" value="HTH-TYPE TRANSCRIPTIONAL REGULATOR ARCR"/>
    <property type="match status" value="1"/>
</dbReference>
<evidence type="ECO:0000313" key="8">
    <source>
        <dbReference type="Proteomes" id="UP000789845"/>
    </source>
</evidence>
<dbReference type="SMART" id="SM00419">
    <property type="entry name" value="HTH_CRP"/>
    <property type="match status" value="1"/>
</dbReference>
<evidence type="ECO:0000256" key="1">
    <source>
        <dbReference type="ARBA" id="ARBA00023015"/>
    </source>
</evidence>
<evidence type="ECO:0000256" key="2">
    <source>
        <dbReference type="ARBA" id="ARBA00023125"/>
    </source>
</evidence>
<dbReference type="AlphaFoldDB" id="A0A9C7L9W3"/>
<dbReference type="CDD" id="cd00038">
    <property type="entry name" value="CAP_ED"/>
    <property type="match status" value="1"/>
</dbReference>
<evidence type="ECO:0000256" key="4">
    <source>
        <dbReference type="ARBA" id="ARBA00023163"/>
    </source>
</evidence>
<dbReference type="SUPFAM" id="SSF46785">
    <property type="entry name" value="Winged helix' DNA-binding domain"/>
    <property type="match status" value="1"/>
</dbReference>
<evidence type="ECO:0000313" key="7">
    <source>
        <dbReference type="EMBL" id="CAG9607817.1"/>
    </source>
</evidence>
<dbReference type="RefSeq" id="WP_230496075.1">
    <property type="nucleotide sequence ID" value="NZ_CAKJTG010000007.1"/>
</dbReference>
<sequence length="232" mass="26923">MNSELVQEFNLLNPWFDNLPYDWSVLLQQSSKVTYKKHELIFRQNEYGEYLYIIESGRVRLFLISPNGEEKALSIIGKNGVIGECTLNSDSRYSTNAISASEVSLRKISKKSFLEFISEKPQYIYQTLDLLTKKYRLLCTQSLQLSYMKSLPRVCAAFIQLSVQYGELFGDKGIKLTITFTHQEMANLLGTTRVTIAKNIKWLEEEKYIEKKDKHFIIHNIDELAELANEQL</sequence>
<protein>
    <submittedName>
        <fullName evidence="7">CRP-like cAMP-activated global transcriptional regulator</fullName>
    </submittedName>
</protein>
<keyword evidence="2" id="KW-0238">DNA-binding</keyword>
<name>A0A9C7L9W3_9BACI</name>
<evidence type="ECO:0000256" key="3">
    <source>
        <dbReference type="ARBA" id="ARBA00023159"/>
    </source>
</evidence>
<dbReference type="SUPFAM" id="SSF51206">
    <property type="entry name" value="cAMP-binding domain-like"/>
    <property type="match status" value="1"/>
</dbReference>
<dbReference type="GO" id="GO:0003677">
    <property type="term" value="F:DNA binding"/>
    <property type="evidence" value="ECO:0007669"/>
    <property type="project" value="UniProtKB-KW"/>
</dbReference>
<dbReference type="PANTHER" id="PTHR24567">
    <property type="entry name" value="CRP FAMILY TRANSCRIPTIONAL REGULATORY PROTEIN"/>
    <property type="match status" value="1"/>
</dbReference>
<keyword evidence="4" id="KW-0804">Transcription</keyword>
<organism evidence="7 8">
    <name type="scientific">Pseudoneobacillus rhizosphaerae</name>
    <dbReference type="NCBI Taxonomy" id="2880968"/>
    <lineage>
        <taxon>Bacteria</taxon>
        <taxon>Bacillati</taxon>
        <taxon>Bacillota</taxon>
        <taxon>Bacilli</taxon>
        <taxon>Bacillales</taxon>
        <taxon>Bacillaceae</taxon>
        <taxon>Pseudoneobacillus</taxon>
    </lineage>
</organism>
<keyword evidence="3" id="KW-0010">Activator</keyword>
<keyword evidence="8" id="KW-1185">Reference proteome</keyword>
<dbReference type="InterPro" id="IPR050397">
    <property type="entry name" value="Env_Response_Regulators"/>
</dbReference>